<gene>
    <name evidence="2" type="ORF">E2C01_015392</name>
</gene>
<sequence>MVASLQLGGFGCAAQDKLEARNERSEARRGETMTESESEVCRGGRSASQRRRGKDEKRRQGGATVRANRKRRKVRGTGRKRVFRVEEGGDATIHPSASVTREPWRGVGPLQGSYGSPPSYHTPLHKYLRRLILI</sequence>
<dbReference type="AlphaFoldDB" id="A0A5B7DLR3"/>
<feature type="region of interest" description="Disordered" evidence="1">
    <location>
        <begin position="15"/>
        <end position="115"/>
    </location>
</feature>
<reference evidence="2 3" key="1">
    <citation type="submission" date="2019-05" db="EMBL/GenBank/DDBJ databases">
        <title>Another draft genome of Portunus trituberculatus and its Hox gene families provides insights of decapod evolution.</title>
        <authorList>
            <person name="Jeong J.-H."/>
            <person name="Song I."/>
            <person name="Kim S."/>
            <person name="Choi T."/>
            <person name="Kim D."/>
            <person name="Ryu S."/>
            <person name="Kim W."/>
        </authorList>
    </citation>
    <scope>NUCLEOTIDE SEQUENCE [LARGE SCALE GENOMIC DNA]</scope>
    <source>
        <tissue evidence="2">Muscle</tissue>
    </source>
</reference>
<dbReference type="Proteomes" id="UP000324222">
    <property type="component" value="Unassembled WGS sequence"/>
</dbReference>
<comment type="caution">
    <text evidence="2">The sequence shown here is derived from an EMBL/GenBank/DDBJ whole genome shotgun (WGS) entry which is preliminary data.</text>
</comment>
<organism evidence="2 3">
    <name type="scientific">Portunus trituberculatus</name>
    <name type="common">Swimming crab</name>
    <name type="synonym">Neptunus trituberculatus</name>
    <dbReference type="NCBI Taxonomy" id="210409"/>
    <lineage>
        <taxon>Eukaryota</taxon>
        <taxon>Metazoa</taxon>
        <taxon>Ecdysozoa</taxon>
        <taxon>Arthropoda</taxon>
        <taxon>Crustacea</taxon>
        <taxon>Multicrustacea</taxon>
        <taxon>Malacostraca</taxon>
        <taxon>Eumalacostraca</taxon>
        <taxon>Eucarida</taxon>
        <taxon>Decapoda</taxon>
        <taxon>Pleocyemata</taxon>
        <taxon>Brachyura</taxon>
        <taxon>Eubrachyura</taxon>
        <taxon>Portunoidea</taxon>
        <taxon>Portunidae</taxon>
        <taxon>Portuninae</taxon>
        <taxon>Portunus</taxon>
    </lineage>
</organism>
<evidence type="ECO:0000256" key="1">
    <source>
        <dbReference type="SAM" id="MobiDB-lite"/>
    </source>
</evidence>
<protein>
    <submittedName>
        <fullName evidence="2">Uncharacterized protein</fullName>
    </submittedName>
</protein>
<name>A0A5B7DLR3_PORTR</name>
<accession>A0A5B7DLR3</accession>
<evidence type="ECO:0000313" key="2">
    <source>
        <dbReference type="EMBL" id="MPC22378.1"/>
    </source>
</evidence>
<dbReference type="EMBL" id="VSRR010001081">
    <property type="protein sequence ID" value="MPC22378.1"/>
    <property type="molecule type" value="Genomic_DNA"/>
</dbReference>
<feature type="compositionally biased region" description="Basic residues" evidence="1">
    <location>
        <begin position="67"/>
        <end position="82"/>
    </location>
</feature>
<proteinExistence type="predicted"/>
<keyword evidence="3" id="KW-1185">Reference proteome</keyword>
<feature type="compositionally biased region" description="Basic and acidic residues" evidence="1">
    <location>
        <begin position="16"/>
        <end position="32"/>
    </location>
</feature>
<evidence type="ECO:0000313" key="3">
    <source>
        <dbReference type="Proteomes" id="UP000324222"/>
    </source>
</evidence>